<evidence type="ECO:0000256" key="5">
    <source>
        <dbReference type="SAM" id="SignalP"/>
    </source>
</evidence>
<keyword evidence="4" id="KW-1133">Transmembrane helix</keyword>
<sequence>MTYQVFSILALLAFLFISPSVGYYSQPELLVTMPFKEGVAAAKRGKSIITVGGETNLESYSNNLNQLEQWPTGYTWTSLSQQNTPPASAYGRAVVSKDNNTMYLIGGITNATNNQAVPLQIYQYNFGTTAWSSQLNTNNITNNASTTTTPLNRWLHTTTLDPNTGNIYIYAGAFNASVMYADFWLLDPTTMAYTSLPSPQIRRYGHTATLTSNGQLVILGGAMISMTYDQGLLAPMTQLQVFDTKSNQWTTVNTTAAANNVMPSPRSHHTATLVNGTKIIMFGGDNNGSPRELIAVNSVYILDTTTWTWTSPSMGGILPSRRGNAVAEMLDDRYLTITFGGSGQNLYNDINVLDTFTNSWVQNFVAPPSYSFGLSTGVIVGVSIACVILFLIICFLLWKFGHYLRWLVMRIHSDIWKPRSGEPIWAETTRICFQIFLLFIFFVFLAFVVRQAVTSPNITQNIQQSAASVDVPDIRFCFDGYPTYPDANDPRNPGIACQTNNGYTCSQFVQPLNMSVFQPSFADKLGPISCYLFRPDNFFRMSSTSGTNNGSRLIFTFYGDQSITSSQIHMSAFPRSMDPNAKIYNINDGTPVLLSTDAVLNWQNAEINDLQSTNVFSVSPFTYAAMSYTLLDHQYLQDVGWNYVGFLPVTNSTPEITTNFRKESANPQYAQGHPDIGVVAVTPSSYTTTTLREVKMYTLLNALGFVGGIFGLLIALQAWLFGYRPRSPWGVVHRWSIGDMKRSLLRGLQRKFKTTDASGIPLVHPVHKRFSVTDFNNLGNETESQRISRVEERMQVMELLFKAYYVDDEVFRSLDNANKAELGASTLRQRASPAAMLNDSIVYSNLNNANAPEEKFDMDVKGAKPAKSGDYELVERHDASSTSSSNHSAEHKHPTSLL</sequence>
<evidence type="ECO:0000256" key="3">
    <source>
        <dbReference type="SAM" id="MobiDB-lite"/>
    </source>
</evidence>
<keyword evidence="4" id="KW-0472">Membrane</keyword>
<keyword evidence="4" id="KW-0812">Transmembrane</keyword>
<gene>
    <name evidence="6" type="primary">ABSGL_03587.1 scaffold 4609</name>
</gene>
<keyword evidence="1" id="KW-0880">Kelch repeat</keyword>
<feature type="compositionally biased region" description="Basic and acidic residues" evidence="3">
    <location>
        <begin position="888"/>
        <end position="898"/>
    </location>
</feature>
<evidence type="ECO:0000313" key="6">
    <source>
        <dbReference type="EMBL" id="SAL98060.1"/>
    </source>
</evidence>
<feature type="transmembrane region" description="Helical" evidence="4">
    <location>
        <begin position="699"/>
        <end position="721"/>
    </location>
</feature>
<dbReference type="AlphaFoldDB" id="A0A168M748"/>
<feature type="compositionally biased region" description="Basic and acidic residues" evidence="3">
    <location>
        <begin position="860"/>
        <end position="879"/>
    </location>
</feature>
<evidence type="ECO:0000313" key="7">
    <source>
        <dbReference type="Proteomes" id="UP000078561"/>
    </source>
</evidence>
<proteinExistence type="predicted"/>
<dbReference type="InParanoid" id="A0A168M748"/>
<feature type="region of interest" description="Disordered" evidence="3">
    <location>
        <begin position="860"/>
        <end position="898"/>
    </location>
</feature>
<evidence type="ECO:0000256" key="1">
    <source>
        <dbReference type="ARBA" id="ARBA00022441"/>
    </source>
</evidence>
<dbReference type="Proteomes" id="UP000078561">
    <property type="component" value="Unassembled WGS sequence"/>
</dbReference>
<accession>A0A168M748</accession>
<evidence type="ECO:0008006" key="8">
    <source>
        <dbReference type="Google" id="ProtNLM"/>
    </source>
</evidence>
<evidence type="ECO:0000256" key="2">
    <source>
        <dbReference type="ARBA" id="ARBA00022737"/>
    </source>
</evidence>
<organism evidence="6">
    <name type="scientific">Absidia glauca</name>
    <name type="common">Pin mould</name>
    <dbReference type="NCBI Taxonomy" id="4829"/>
    <lineage>
        <taxon>Eukaryota</taxon>
        <taxon>Fungi</taxon>
        <taxon>Fungi incertae sedis</taxon>
        <taxon>Mucoromycota</taxon>
        <taxon>Mucoromycotina</taxon>
        <taxon>Mucoromycetes</taxon>
        <taxon>Mucorales</taxon>
        <taxon>Cunninghamellaceae</taxon>
        <taxon>Absidia</taxon>
    </lineage>
</organism>
<feature type="chain" id="PRO_5007898915" description="Galactose oxidase" evidence="5">
    <location>
        <begin position="23"/>
        <end position="898"/>
    </location>
</feature>
<dbReference type="Pfam" id="PF24681">
    <property type="entry name" value="Kelch_KLHDC2_KLHL20_DRC7"/>
    <property type="match status" value="1"/>
</dbReference>
<keyword evidence="7" id="KW-1185">Reference proteome</keyword>
<dbReference type="OMA" id="HMFSERQ"/>
<keyword evidence="2" id="KW-0677">Repeat</keyword>
<dbReference type="STRING" id="4829.A0A168M748"/>
<evidence type="ECO:0000256" key="4">
    <source>
        <dbReference type="SAM" id="Phobius"/>
    </source>
</evidence>
<feature type="transmembrane region" description="Helical" evidence="4">
    <location>
        <begin position="431"/>
        <end position="449"/>
    </location>
</feature>
<dbReference type="PANTHER" id="PTHR46093">
    <property type="entry name" value="ACYL-COA-BINDING DOMAIN-CONTAINING PROTEIN 5"/>
    <property type="match status" value="1"/>
</dbReference>
<dbReference type="SUPFAM" id="SSF117281">
    <property type="entry name" value="Kelch motif"/>
    <property type="match status" value="1"/>
</dbReference>
<feature type="signal peptide" evidence="5">
    <location>
        <begin position="1"/>
        <end position="22"/>
    </location>
</feature>
<keyword evidence="5" id="KW-0732">Signal</keyword>
<name>A0A168M748_ABSGL</name>
<dbReference type="Gene3D" id="2.120.10.80">
    <property type="entry name" value="Kelch-type beta propeller"/>
    <property type="match status" value="1"/>
</dbReference>
<dbReference type="InterPro" id="IPR015915">
    <property type="entry name" value="Kelch-typ_b-propeller"/>
</dbReference>
<dbReference type="PANTHER" id="PTHR46093:SF18">
    <property type="entry name" value="FIBRONECTIN TYPE-III DOMAIN-CONTAINING PROTEIN"/>
    <property type="match status" value="1"/>
</dbReference>
<feature type="transmembrane region" description="Helical" evidence="4">
    <location>
        <begin position="372"/>
        <end position="398"/>
    </location>
</feature>
<dbReference type="OrthoDB" id="432528at2759"/>
<reference evidence="6" key="1">
    <citation type="submission" date="2016-04" db="EMBL/GenBank/DDBJ databases">
        <authorList>
            <person name="Evans L.H."/>
            <person name="Alamgir A."/>
            <person name="Owens N."/>
            <person name="Weber N.D."/>
            <person name="Virtaneva K."/>
            <person name="Barbian K."/>
            <person name="Babar A."/>
            <person name="Rosenke K."/>
        </authorList>
    </citation>
    <scope>NUCLEOTIDE SEQUENCE [LARGE SCALE GENOMIC DNA]</scope>
    <source>
        <strain evidence="6">CBS 101.48</strain>
    </source>
</reference>
<protein>
    <recommendedName>
        <fullName evidence="8">Galactose oxidase</fullName>
    </recommendedName>
</protein>
<dbReference type="EMBL" id="LT552047">
    <property type="protein sequence ID" value="SAL98060.1"/>
    <property type="molecule type" value="Genomic_DNA"/>
</dbReference>